<protein>
    <submittedName>
        <fullName evidence="1">Uncharacterized protein</fullName>
    </submittedName>
</protein>
<dbReference type="EMBL" id="KN837191">
    <property type="protein sequence ID" value="KIJ35215.1"/>
    <property type="molecule type" value="Genomic_DNA"/>
</dbReference>
<dbReference type="HOGENOM" id="CLU_004591_0_1_1"/>
<dbReference type="PANTHER" id="PTHR31912">
    <property type="entry name" value="IP13529P"/>
    <property type="match status" value="1"/>
</dbReference>
<gene>
    <name evidence="1" type="ORF">M422DRAFT_181081</name>
</gene>
<keyword evidence="2" id="KW-1185">Reference proteome</keyword>
<dbReference type="OrthoDB" id="2506088at2759"/>
<accession>A0A0C9VCG4</accession>
<organism evidence="1 2">
    <name type="scientific">Sphaerobolus stellatus (strain SS14)</name>
    <dbReference type="NCBI Taxonomy" id="990650"/>
    <lineage>
        <taxon>Eukaryota</taxon>
        <taxon>Fungi</taxon>
        <taxon>Dikarya</taxon>
        <taxon>Basidiomycota</taxon>
        <taxon>Agaricomycotina</taxon>
        <taxon>Agaricomycetes</taxon>
        <taxon>Phallomycetidae</taxon>
        <taxon>Geastrales</taxon>
        <taxon>Sphaerobolaceae</taxon>
        <taxon>Sphaerobolus</taxon>
    </lineage>
</organism>
<evidence type="ECO:0000313" key="2">
    <source>
        <dbReference type="Proteomes" id="UP000054279"/>
    </source>
</evidence>
<sequence length="384" mass="43655">MPNKLRELAQGEELYTSWIIAWADDVGGNVSKQYNAHKNFYVTHGNLPGHLLQKEFHVHFASTSPHASTAEQAKALREMVNQSHENPVRAYNAATGHTCRFHMVVPILPADNPQQSEESSHIGPNGNCKCRKCKCGGGAHFMESDEGFHFLHFPGEPRTTADTLKEIMNQIDLAAEGRADPVKKQQTGSGIKDKVTQGWIVKMLQKHKSIRIAEPELSSADIKVQVLEWLYSCTEEPWNPLLTFKGKSCFTMLINECLWLLIGLDPHCDTPVELLHTILLGIVKYVWHNVNQIWSDFDRANFVLRLQSADISGMNIPPIQASYMVQYRNSLIGKQFRVLMQLMLFNIHGLIDEPRYTLIKEVGRLGALLWFPEIYNLEEYLVCY</sequence>
<dbReference type="Proteomes" id="UP000054279">
    <property type="component" value="Unassembled WGS sequence"/>
</dbReference>
<dbReference type="AlphaFoldDB" id="A0A0C9VCG4"/>
<proteinExistence type="predicted"/>
<dbReference type="PANTHER" id="PTHR31912:SF34">
    <property type="entry name" value="NOTOCHORD-RELATED PROTEIN"/>
    <property type="match status" value="1"/>
</dbReference>
<name>A0A0C9VCG4_SPHS4</name>
<reference evidence="1 2" key="1">
    <citation type="submission" date="2014-06" db="EMBL/GenBank/DDBJ databases">
        <title>Evolutionary Origins and Diversification of the Mycorrhizal Mutualists.</title>
        <authorList>
            <consortium name="DOE Joint Genome Institute"/>
            <consortium name="Mycorrhizal Genomics Consortium"/>
            <person name="Kohler A."/>
            <person name="Kuo A."/>
            <person name="Nagy L.G."/>
            <person name="Floudas D."/>
            <person name="Copeland A."/>
            <person name="Barry K.W."/>
            <person name="Cichocki N."/>
            <person name="Veneault-Fourrey C."/>
            <person name="LaButti K."/>
            <person name="Lindquist E.A."/>
            <person name="Lipzen A."/>
            <person name="Lundell T."/>
            <person name="Morin E."/>
            <person name="Murat C."/>
            <person name="Riley R."/>
            <person name="Ohm R."/>
            <person name="Sun H."/>
            <person name="Tunlid A."/>
            <person name="Henrissat B."/>
            <person name="Grigoriev I.V."/>
            <person name="Hibbett D.S."/>
            <person name="Martin F."/>
        </authorList>
    </citation>
    <scope>NUCLEOTIDE SEQUENCE [LARGE SCALE GENOMIC DNA]</scope>
    <source>
        <strain evidence="1 2">SS14</strain>
    </source>
</reference>
<evidence type="ECO:0000313" key="1">
    <source>
        <dbReference type="EMBL" id="KIJ35215.1"/>
    </source>
</evidence>